<dbReference type="RefSeq" id="XP_022151232.1">
    <property type="nucleotide sequence ID" value="XM_022295540.1"/>
</dbReference>
<organism evidence="8 9">
    <name type="scientific">Momordica charantia</name>
    <name type="common">Bitter gourd</name>
    <name type="synonym">Balsam pear</name>
    <dbReference type="NCBI Taxonomy" id="3673"/>
    <lineage>
        <taxon>Eukaryota</taxon>
        <taxon>Viridiplantae</taxon>
        <taxon>Streptophyta</taxon>
        <taxon>Embryophyta</taxon>
        <taxon>Tracheophyta</taxon>
        <taxon>Spermatophyta</taxon>
        <taxon>Magnoliopsida</taxon>
        <taxon>eudicotyledons</taxon>
        <taxon>Gunneridae</taxon>
        <taxon>Pentapetalae</taxon>
        <taxon>rosids</taxon>
        <taxon>fabids</taxon>
        <taxon>Cucurbitales</taxon>
        <taxon>Cucurbitaceae</taxon>
        <taxon>Momordiceae</taxon>
        <taxon>Momordica</taxon>
    </lineage>
</organism>
<dbReference type="GeneID" id="111019207"/>
<proteinExistence type="inferred from homology"/>
<feature type="transmembrane region" description="Helical" evidence="7">
    <location>
        <begin position="207"/>
        <end position="226"/>
    </location>
</feature>
<evidence type="ECO:0000256" key="5">
    <source>
        <dbReference type="ARBA" id="ARBA00023136"/>
    </source>
</evidence>
<sequence>METEGKAQAHTKASSSPPSALHCSTTRCSTNGVHTKSNAKTPRKPGGWKSMPYILGNETFERLASLGLLANFMVYLRKVYHMDQVSATSLMGIWTGVTNFSPLIGAFLSDAYVGRYWTIAVASIFSFLGMVSMTLTAWLPALHPAACDGGGKCEGPTSSQMGFLIMTLSLLVIGTAGIRPCSIPFGVDQFDPTTDKGRKGISSFYNWYYASFTVVLIFALTVVVFIQDSVSWVLGFGIPTILMFCSIILFFLGTRVYVLIKPEGSIFTGLAQVAAAAYKKRHLKLPDSLQPTDRTAYYDPPGTALHSKLPLTTQFRFLNKAAIILEKELNPDGSPVNKWRLCTIQQVEEFKCLVRVSPIWVAGILTLTPLLQQATFSVSQALQMDRHIGPKFQIPPGSIIVMSFIAIVVWIPIYDRLLVPALRKLTNQESGITPLQRIGVGIIIGVGSMIVAGLVEMKRRNWAEKSVQMSVFWLLPQFVLLGLCEAFNIIGQIEFFNKEFPESMRTMGNALSSCSLALTSYINTAMVLIVHKTTGKPDWLTDDLNVGRLDYFYYVVAATAFFNFFFFLYCAKRYQYKGSTFETHDDAQKPPPCEQLELITSAKKLDV</sequence>
<dbReference type="GO" id="GO:0022857">
    <property type="term" value="F:transmembrane transporter activity"/>
    <property type="evidence" value="ECO:0007669"/>
    <property type="project" value="InterPro"/>
</dbReference>
<feature type="transmembrane region" description="Helical" evidence="7">
    <location>
        <begin position="551"/>
        <end position="571"/>
    </location>
</feature>
<dbReference type="AlphaFoldDB" id="A0A6J1DCX4"/>
<evidence type="ECO:0000313" key="8">
    <source>
        <dbReference type="Proteomes" id="UP000504603"/>
    </source>
</evidence>
<dbReference type="Gene3D" id="1.20.1250.20">
    <property type="entry name" value="MFS general substrate transporter like domains"/>
    <property type="match status" value="1"/>
</dbReference>
<dbReference type="CDD" id="cd17416">
    <property type="entry name" value="MFS_NPF1_2"/>
    <property type="match status" value="1"/>
</dbReference>
<evidence type="ECO:0000313" key="9">
    <source>
        <dbReference type="RefSeq" id="XP_022151232.1"/>
    </source>
</evidence>
<dbReference type="KEGG" id="mcha:111019207"/>
<feature type="transmembrane region" description="Helical" evidence="7">
    <location>
        <begin position="88"/>
        <end position="109"/>
    </location>
</feature>
<dbReference type="GO" id="GO:0016020">
    <property type="term" value="C:membrane"/>
    <property type="evidence" value="ECO:0007669"/>
    <property type="project" value="UniProtKB-SubCell"/>
</dbReference>
<accession>A0A6J1DCX4</accession>
<dbReference type="SUPFAM" id="SSF103473">
    <property type="entry name" value="MFS general substrate transporter"/>
    <property type="match status" value="1"/>
</dbReference>
<protein>
    <submittedName>
        <fullName evidence="9">Protein NRT1/ PTR FAMILY 2.12-like</fullName>
    </submittedName>
</protein>
<evidence type="ECO:0000256" key="6">
    <source>
        <dbReference type="SAM" id="MobiDB-lite"/>
    </source>
</evidence>
<evidence type="ECO:0000256" key="1">
    <source>
        <dbReference type="ARBA" id="ARBA00004141"/>
    </source>
</evidence>
<name>A0A6J1DCX4_MOMCH</name>
<feature type="transmembrane region" description="Helical" evidence="7">
    <location>
        <begin position="116"/>
        <end position="141"/>
    </location>
</feature>
<evidence type="ECO:0000256" key="2">
    <source>
        <dbReference type="ARBA" id="ARBA00005982"/>
    </source>
</evidence>
<comment type="subcellular location">
    <subcellularLocation>
        <location evidence="1">Membrane</location>
        <topology evidence="1">Multi-pass membrane protein</topology>
    </subcellularLocation>
</comment>
<feature type="transmembrane region" description="Helical" evidence="7">
    <location>
        <begin position="232"/>
        <end position="252"/>
    </location>
</feature>
<keyword evidence="8" id="KW-1185">Reference proteome</keyword>
<dbReference type="PROSITE" id="PS01022">
    <property type="entry name" value="PTR2_1"/>
    <property type="match status" value="1"/>
</dbReference>
<dbReference type="InterPro" id="IPR018456">
    <property type="entry name" value="PTR2_symporter_CS"/>
</dbReference>
<gene>
    <name evidence="9" type="primary">LOC111019207</name>
</gene>
<feature type="transmembrane region" description="Helical" evidence="7">
    <location>
        <begin position="161"/>
        <end position="187"/>
    </location>
</feature>
<comment type="similarity">
    <text evidence="2">Belongs to the major facilitator superfamily. Proton-dependent oligopeptide transporter (POT/PTR) (TC 2.A.17) family.</text>
</comment>
<dbReference type="InterPro" id="IPR036259">
    <property type="entry name" value="MFS_trans_sf"/>
</dbReference>
<feature type="transmembrane region" description="Helical" evidence="7">
    <location>
        <begin position="467"/>
        <end position="490"/>
    </location>
</feature>
<dbReference type="PANTHER" id="PTHR11654">
    <property type="entry name" value="OLIGOPEPTIDE TRANSPORTER-RELATED"/>
    <property type="match status" value="1"/>
</dbReference>
<reference evidence="9" key="1">
    <citation type="submission" date="2025-08" db="UniProtKB">
        <authorList>
            <consortium name="RefSeq"/>
        </authorList>
    </citation>
    <scope>IDENTIFICATION</scope>
    <source>
        <strain evidence="9">OHB3-1</strain>
    </source>
</reference>
<evidence type="ECO:0000256" key="7">
    <source>
        <dbReference type="SAM" id="Phobius"/>
    </source>
</evidence>
<feature type="compositionally biased region" description="Polar residues" evidence="6">
    <location>
        <begin position="11"/>
        <end position="40"/>
    </location>
</feature>
<feature type="transmembrane region" description="Helical" evidence="7">
    <location>
        <begin position="510"/>
        <end position="531"/>
    </location>
</feature>
<dbReference type="OrthoDB" id="8904098at2759"/>
<feature type="transmembrane region" description="Helical" evidence="7">
    <location>
        <begin position="352"/>
        <end position="372"/>
    </location>
</feature>
<keyword evidence="5 7" id="KW-0472">Membrane</keyword>
<evidence type="ECO:0000256" key="3">
    <source>
        <dbReference type="ARBA" id="ARBA00022692"/>
    </source>
</evidence>
<dbReference type="Pfam" id="PF00854">
    <property type="entry name" value="PTR2"/>
    <property type="match status" value="1"/>
</dbReference>
<dbReference type="InterPro" id="IPR000109">
    <property type="entry name" value="POT_fam"/>
</dbReference>
<feature type="transmembrane region" description="Helical" evidence="7">
    <location>
        <begin position="435"/>
        <end position="455"/>
    </location>
</feature>
<dbReference type="Proteomes" id="UP000504603">
    <property type="component" value="Unplaced"/>
</dbReference>
<feature type="transmembrane region" description="Helical" evidence="7">
    <location>
        <begin position="59"/>
        <end position="76"/>
    </location>
</feature>
<keyword evidence="4 7" id="KW-1133">Transmembrane helix</keyword>
<feature type="region of interest" description="Disordered" evidence="6">
    <location>
        <begin position="1"/>
        <end position="44"/>
    </location>
</feature>
<keyword evidence="3 7" id="KW-0812">Transmembrane</keyword>
<evidence type="ECO:0000256" key="4">
    <source>
        <dbReference type="ARBA" id="ARBA00022989"/>
    </source>
</evidence>
<feature type="transmembrane region" description="Helical" evidence="7">
    <location>
        <begin position="392"/>
        <end position="414"/>
    </location>
</feature>
<dbReference type="GO" id="GO:0006857">
    <property type="term" value="P:oligopeptide transport"/>
    <property type="evidence" value="ECO:0007669"/>
    <property type="project" value="InterPro"/>
</dbReference>